<gene>
    <name evidence="1" type="ORF">O1611_g6392</name>
</gene>
<organism evidence="1 2">
    <name type="scientific">Lasiodiplodia mahajangana</name>
    <dbReference type="NCBI Taxonomy" id="1108764"/>
    <lineage>
        <taxon>Eukaryota</taxon>
        <taxon>Fungi</taxon>
        <taxon>Dikarya</taxon>
        <taxon>Ascomycota</taxon>
        <taxon>Pezizomycotina</taxon>
        <taxon>Dothideomycetes</taxon>
        <taxon>Dothideomycetes incertae sedis</taxon>
        <taxon>Botryosphaeriales</taxon>
        <taxon>Botryosphaeriaceae</taxon>
        <taxon>Lasiodiplodia</taxon>
    </lineage>
</organism>
<evidence type="ECO:0000313" key="1">
    <source>
        <dbReference type="EMBL" id="KAJ8127247.1"/>
    </source>
</evidence>
<proteinExistence type="predicted"/>
<reference evidence="1" key="1">
    <citation type="submission" date="2022-12" db="EMBL/GenBank/DDBJ databases">
        <title>Genome Sequence of Lasiodiplodia mahajangana.</title>
        <authorList>
            <person name="Buettner E."/>
        </authorList>
    </citation>
    <scope>NUCLEOTIDE SEQUENCE</scope>
    <source>
        <strain evidence="1">VT137</strain>
    </source>
</reference>
<keyword evidence="2" id="KW-1185">Reference proteome</keyword>
<accession>A0ACC2JIP1</accession>
<evidence type="ECO:0000313" key="2">
    <source>
        <dbReference type="Proteomes" id="UP001153332"/>
    </source>
</evidence>
<name>A0ACC2JIP1_9PEZI</name>
<dbReference type="EMBL" id="JAPUUL010001499">
    <property type="protein sequence ID" value="KAJ8127247.1"/>
    <property type="molecule type" value="Genomic_DNA"/>
</dbReference>
<protein>
    <submittedName>
        <fullName evidence="1">Uncharacterized protein</fullName>
    </submittedName>
</protein>
<dbReference type="Proteomes" id="UP001153332">
    <property type="component" value="Unassembled WGS sequence"/>
</dbReference>
<comment type="caution">
    <text evidence="1">The sequence shown here is derived from an EMBL/GenBank/DDBJ whole genome shotgun (WGS) entry which is preliminary data.</text>
</comment>
<sequence>MMAGRVFKARRPQPKLSKNLQQHLLDVLARTEVEAQSNSPQQPPAIEDLNCNALVVSSKRPFDATSVTDSVPAKRPRLTRTGPPSSIAGKTAEQQEGRGAHTRIQQPTPRRPKHSYALFLENFADLADPVVSWLESSGDIRCRSDSHLYRSSHSPISRPLTISVLPEMGRGRDTDGFAVPPTPPLPESPSEESGTQSNFTGDSTRSSKRSLVEDPDYRRTNLTANHIYMPIRVEKLPDHISALVDDMRKDRGSPEPTLDEVSQDRNLATLGCMGAGEQQVEKYFNSRIFPLPDLTEPLHRSDKQPMLKRAVPTTSPKHNLSNPVPDILYGYNLNYAFPSQQLQLSLMVNEAKANNYESLYPFLVVEFKGEGPSGSGNLWVAANQCVGGSVSSVNIAERLNQRLEQLRRKDVELVNSAAFGVVMDGTDARVYVSWKQNKTDFYMQCVEYLAVQNPSHYLLFRRYIRNIIGWGMGERLQVIRKSLDLLPGGKGGKTSGVAKSDPPASPSSSSENTKRHKSSPLSALGDSRTNSIQGRTRQSSDAESDTGDEK</sequence>